<evidence type="ECO:0000256" key="1">
    <source>
        <dbReference type="ARBA" id="ARBA00008857"/>
    </source>
</evidence>
<dbReference type="PANTHER" id="PTHR30629">
    <property type="entry name" value="PROPHAGE INTEGRASE"/>
    <property type="match status" value="1"/>
</dbReference>
<dbReference type="Gene3D" id="3.30.160.390">
    <property type="entry name" value="Integrase, DNA-binding domain"/>
    <property type="match status" value="1"/>
</dbReference>
<evidence type="ECO:0000256" key="2">
    <source>
        <dbReference type="ARBA" id="ARBA00022908"/>
    </source>
</evidence>
<dbReference type="InterPro" id="IPR025166">
    <property type="entry name" value="Integrase_DNA_bind_dom"/>
</dbReference>
<dbReference type="InterPro" id="IPR038488">
    <property type="entry name" value="Integrase_DNA-bd_sf"/>
</dbReference>
<dbReference type="RefSeq" id="WP_376811439.1">
    <property type="nucleotide sequence ID" value="NZ_JBHSDY010000002.1"/>
</dbReference>
<accession>A0ABV8RTZ1</accession>
<evidence type="ECO:0000313" key="6">
    <source>
        <dbReference type="EMBL" id="MFC4296868.1"/>
    </source>
</evidence>
<dbReference type="CDD" id="cd00801">
    <property type="entry name" value="INT_P4_C"/>
    <property type="match status" value="1"/>
</dbReference>
<dbReference type="InterPro" id="IPR011010">
    <property type="entry name" value="DNA_brk_join_enz"/>
</dbReference>
<dbReference type="InterPro" id="IPR013762">
    <property type="entry name" value="Integrase-like_cat_sf"/>
</dbReference>
<dbReference type="EMBL" id="JBHSDY010000002">
    <property type="protein sequence ID" value="MFC4296868.1"/>
    <property type="molecule type" value="Genomic_DNA"/>
</dbReference>
<organism evidence="6 7">
    <name type="scientific">Castellaniella hirudinis</name>
    <dbReference type="NCBI Taxonomy" id="1144617"/>
    <lineage>
        <taxon>Bacteria</taxon>
        <taxon>Pseudomonadati</taxon>
        <taxon>Pseudomonadota</taxon>
        <taxon>Betaproteobacteria</taxon>
        <taxon>Burkholderiales</taxon>
        <taxon>Alcaligenaceae</taxon>
        <taxon>Castellaniella</taxon>
    </lineage>
</organism>
<evidence type="ECO:0000259" key="5">
    <source>
        <dbReference type="PROSITE" id="PS51898"/>
    </source>
</evidence>
<protein>
    <submittedName>
        <fullName evidence="6">Tyrosine-type recombinase/integrase</fullName>
    </submittedName>
</protein>
<dbReference type="Proteomes" id="UP001595756">
    <property type="component" value="Unassembled WGS sequence"/>
</dbReference>
<sequence>MASSKLTIIELKALTAEDGGRVLREPGGIEGRVRAGARGLTVQFRFIGSFLGKRRDFFLGAWPKKSLADIRVERDRIHQLVRQGIDPVAAKQAARIEHQKAMEASIQQAEQERLYKLKVHDLFDAWVADGVARKDGNAEIRRSFEKDVLPIVGEKELRHLADKDILVMLRRQMARGVIRLCVTTFKDFSQMLAWGEKRQPWRRLLANGNPAALIDINTLLPDDYEEERDRTLSPAELRELGQIFRQMDEAYAAAPNRRATSRPMDVKTRLALWICLGTICRIGELLMARWEHVDLETGIWFIPRENVKGKRGKKQEQYVFLSDFSKRQFQALHDLTGTSPWCFPSRNRRDEDTHVCLKSVSKQVGDRQIRFKNRSKPLKSRAFDNSLVLADGVNNEWTPHDLRRTGATMMQSLGISLDVIDRCQNHLLPGKVRRVYLRHDYEAEKKEAWRRLGEHLDTILV</sequence>
<keyword evidence="2" id="KW-0229">DNA integration</keyword>
<dbReference type="InterPro" id="IPR002104">
    <property type="entry name" value="Integrase_catalytic"/>
</dbReference>
<keyword evidence="7" id="KW-1185">Reference proteome</keyword>
<comment type="caution">
    <text evidence="6">The sequence shown here is derived from an EMBL/GenBank/DDBJ whole genome shotgun (WGS) entry which is preliminary data.</text>
</comment>
<evidence type="ECO:0000256" key="3">
    <source>
        <dbReference type="ARBA" id="ARBA00023125"/>
    </source>
</evidence>
<gene>
    <name evidence="6" type="ORF">ACFO0J_02280</name>
</gene>
<keyword evidence="4" id="KW-0233">DNA recombination</keyword>
<dbReference type="PROSITE" id="PS51898">
    <property type="entry name" value="TYR_RECOMBINASE"/>
    <property type="match status" value="1"/>
</dbReference>
<dbReference type="Pfam" id="PF13356">
    <property type="entry name" value="Arm-DNA-bind_3"/>
    <property type="match status" value="1"/>
</dbReference>
<dbReference type="Gene3D" id="1.10.150.130">
    <property type="match status" value="1"/>
</dbReference>
<dbReference type="InterPro" id="IPR050808">
    <property type="entry name" value="Phage_Integrase"/>
</dbReference>
<dbReference type="InterPro" id="IPR010998">
    <property type="entry name" value="Integrase_recombinase_N"/>
</dbReference>
<dbReference type="SUPFAM" id="SSF56349">
    <property type="entry name" value="DNA breaking-rejoining enzymes"/>
    <property type="match status" value="1"/>
</dbReference>
<evidence type="ECO:0000256" key="4">
    <source>
        <dbReference type="ARBA" id="ARBA00023172"/>
    </source>
</evidence>
<dbReference type="PANTHER" id="PTHR30629:SF2">
    <property type="entry name" value="PROPHAGE INTEGRASE INTS-RELATED"/>
    <property type="match status" value="1"/>
</dbReference>
<comment type="similarity">
    <text evidence="1">Belongs to the 'phage' integrase family.</text>
</comment>
<proteinExistence type="inferred from homology"/>
<name>A0ABV8RTZ1_9BURK</name>
<dbReference type="Pfam" id="PF00589">
    <property type="entry name" value="Phage_integrase"/>
    <property type="match status" value="1"/>
</dbReference>
<feature type="domain" description="Tyr recombinase" evidence="5">
    <location>
        <begin position="227"/>
        <end position="450"/>
    </location>
</feature>
<keyword evidence="3" id="KW-0238">DNA-binding</keyword>
<evidence type="ECO:0000313" key="7">
    <source>
        <dbReference type="Proteomes" id="UP001595756"/>
    </source>
</evidence>
<reference evidence="7" key="1">
    <citation type="journal article" date="2019" name="Int. J. Syst. Evol. Microbiol.">
        <title>The Global Catalogue of Microorganisms (GCM) 10K type strain sequencing project: providing services to taxonomists for standard genome sequencing and annotation.</title>
        <authorList>
            <consortium name="The Broad Institute Genomics Platform"/>
            <consortium name="The Broad Institute Genome Sequencing Center for Infectious Disease"/>
            <person name="Wu L."/>
            <person name="Ma J."/>
        </authorList>
    </citation>
    <scope>NUCLEOTIDE SEQUENCE [LARGE SCALE GENOMIC DNA]</scope>
    <source>
        <strain evidence="7">CGMCC 1.19029</strain>
    </source>
</reference>
<dbReference type="Gene3D" id="1.10.443.10">
    <property type="entry name" value="Intergrase catalytic core"/>
    <property type="match status" value="1"/>
</dbReference>